<dbReference type="AlphaFoldDB" id="A0A444X389"/>
<comment type="caution">
    <text evidence="3">The sequence shown here is derived from an EMBL/GenBank/DDBJ whole genome shotgun (WGS) entry which is preliminary data.</text>
</comment>
<gene>
    <name evidence="3" type="ORF">Ahy_B10g103037</name>
</gene>
<proteinExistence type="predicted"/>
<evidence type="ECO:0000313" key="3">
    <source>
        <dbReference type="EMBL" id="RYQ84117.1"/>
    </source>
</evidence>
<reference evidence="3 4" key="1">
    <citation type="submission" date="2019-01" db="EMBL/GenBank/DDBJ databases">
        <title>Sequencing of cultivated peanut Arachis hypogaea provides insights into genome evolution and oil improvement.</title>
        <authorList>
            <person name="Chen X."/>
        </authorList>
    </citation>
    <scope>NUCLEOTIDE SEQUENCE [LARGE SCALE GENOMIC DNA]</scope>
    <source>
        <strain evidence="4">cv. Fuhuasheng</strain>
        <tissue evidence="3">Leaves</tissue>
    </source>
</reference>
<accession>A0A444X389</accession>
<sequence>MSTPPLGTDTAVSEPTHGSQPNSPSLLPIEKFIWEKTHNGMIRKIFDHQMARQLQQMMQDVRKKRDHLTQWLCLAIKNEPYIHWESDEGFWHRRLTNRANRASSRSLKYTDGFVTFVKTKARLYKSLDCDVTIGETFKYTHTLNENKERFSYQQSADPYVSLARSAFEPYKNCVYGLRSFFTNNLYTSRLKAYSASATSPVDPKDSIDLREQVQNLTQSLHQQAQQLQQSEMRFNKILACASDTDFFKLELRQEMERIQRMQQQIAVYHEQMHAGDSGAARGALTSSPRPP</sequence>
<name>A0A444X389_ARAHY</name>
<evidence type="ECO:0000256" key="1">
    <source>
        <dbReference type="SAM" id="Coils"/>
    </source>
</evidence>
<feature type="region of interest" description="Disordered" evidence="2">
    <location>
        <begin position="1"/>
        <end position="24"/>
    </location>
</feature>
<dbReference type="Proteomes" id="UP000289738">
    <property type="component" value="Chromosome B10"/>
</dbReference>
<protein>
    <submittedName>
        <fullName evidence="3">Uncharacterized protein</fullName>
    </submittedName>
</protein>
<keyword evidence="1" id="KW-0175">Coiled coil</keyword>
<dbReference type="EMBL" id="SDMP01000020">
    <property type="protein sequence ID" value="RYQ84117.1"/>
    <property type="molecule type" value="Genomic_DNA"/>
</dbReference>
<evidence type="ECO:0000256" key="2">
    <source>
        <dbReference type="SAM" id="MobiDB-lite"/>
    </source>
</evidence>
<keyword evidence="4" id="KW-1185">Reference proteome</keyword>
<organism evidence="3 4">
    <name type="scientific">Arachis hypogaea</name>
    <name type="common">Peanut</name>
    <dbReference type="NCBI Taxonomy" id="3818"/>
    <lineage>
        <taxon>Eukaryota</taxon>
        <taxon>Viridiplantae</taxon>
        <taxon>Streptophyta</taxon>
        <taxon>Embryophyta</taxon>
        <taxon>Tracheophyta</taxon>
        <taxon>Spermatophyta</taxon>
        <taxon>Magnoliopsida</taxon>
        <taxon>eudicotyledons</taxon>
        <taxon>Gunneridae</taxon>
        <taxon>Pentapetalae</taxon>
        <taxon>rosids</taxon>
        <taxon>fabids</taxon>
        <taxon>Fabales</taxon>
        <taxon>Fabaceae</taxon>
        <taxon>Papilionoideae</taxon>
        <taxon>50 kb inversion clade</taxon>
        <taxon>dalbergioids sensu lato</taxon>
        <taxon>Dalbergieae</taxon>
        <taxon>Pterocarpus clade</taxon>
        <taxon>Arachis</taxon>
    </lineage>
</organism>
<feature type="coiled-coil region" evidence="1">
    <location>
        <begin position="210"/>
        <end position="271"/>
    </location>
</feature>
<evidence type="ECO:0000313" key="4">
    <source>
        <dbReference type="Proteomes" id="UP000289738"/>
    </source>
</evidence>